<dbReference type="RefSeq" id="WP_003777570.1">
    <property type="nucleotide sequence ID" value="NZ_JH992958.1"/>
</dbReference>
<dbReference type="InterPro" id="IPR028098">
    <property type="entry name" value="Glyco_trans_4-like_N"/>
</dbReference>
<comment type="caution">
    <text evidence="3">The sequence shown here is derived from an EMBL/GenBank/DDBJ whole genome shotgun (WGS) entry which is preliminary data.</text>
</comment>
<evidence type="ECO:0000259" key="1">
    <source>
        <dbReference type="Pfam" id="PF00534"/>
    </source>
</evidence>
<dbReference type="Proteomes" id="UP000009875">
    <property type="component" value="Unassembled WGS sequence"/>
</dbReference>
<dbReference type="Pfam" id="PF00534">
    <property type="entry name" value="Glycos_transf_1"/>
    <property type="match status" value="1"/>
</dbReference>
<organism evidence="3 4">
    <name type="scientific">Alloiococcus otitis ATCC 51267</name>
    <dbReference type="NCBI Taxonomy" id="883081"/>
    <lineage>
        <taxon>Bacteria</taxon>
        <taxon>Bacillati</taxon>
        <taxon>Bacillota</taxon>
        <taxon>Bacilli</taxon>
        <taxon>Lactobacillales</taxon>
        <taxon>Carnobacteriaceae</taxon>
        <taxon>Alloiococcus</taxon>
    </lineage>
</organism>
<evidence type="ECO:0000313" key="4">
    <source>
        <dbReference type="Proteomes" id="UP000009875"/>
    </source>
</evidence>
<evidence type="ECO:0008006" key="5">
    <source>
        <dbReference type="Google" id="ProtNLM"/>
    </source>
</evidence>
<keyword evidence="4" id="KW-1185">Reference proteome</keyword>
<dbReference type="STRING" id="883081.HMPREF9698_00781"/>
<dbReference type="GO" id="GO:0016758">
    <property type="term" value="F:hexosyltransferase activity"/>
    <property type="evidence" value="ECO:0007669"/>
    <property type="project" value="TreeGrafter"/>
</dbReference>
<dbReference type="CDD" id="cd03817">
    <property type="entry name" value="GT4_UGDG-like"/>
    <property type="match status" value="1"/>
</dbReference>
<accession>K9E8X0</accession>
<proteinExistence type="predicted"/>
<dbReference type="Pfam" id="PF13439">
    <property type="entry name" value="Glyco_transf_4"/>
    <property type="match status" value="1"/>
</dbReference>
<dbReference type="HOGENOM" id="CLU_009583_2_0_9"/>
<dbReference type="PANTHER" id="PTHR45947">
    <property type="entry name" value="SULFOQUINOVOSYL TRANSFERASE SQD2"/>
    <property type="match status" value="1"/>
</dbReference>
<dbReference type="eggNOG" id="COG0438">
    <property type="taxonomic scope" value="Bacteria"/>
</dbReference>
<protein>
    <recommendedName>
        <fullName evidence="5">Glycosyl transferase family 1 domain-containing protein</fullName>
    </recommendedName>
</protein>
<dbReference type="Gene3D" id="3.40.50.2000">
    <property type="entry name" value="Glycogen Phosphorylase B"/>
    <property type="match status" value="2"/>
</dbReference>
<dbReference type="OrthoDB" id="9802525at2"/>
<dbReference type="AlphaFoldDB" id="K9E8X0"/>
<sequence length="403" mass="45045">MKILMTSDLYTPAINGVVTSIQTLKQALEAAGHEVRVLTLSPKPGFDEKEGVYSVSSISLNKIYPGARVSFTTTDWIKDQILNWQPELIHTHCEFSTFKMAKAIAKDLAIPIVHTYHTIYEDYTHYFSPNKKMGKKIVSLMSKHLLNQVNYVIAPTQKVKDMLMGYQVQSSIAIIPTGIPSQKFSHVLSQAERQELRSQAGYQEGDRLLVFLGRLAKEKNLSEILDYLSQREDSSLKLMICGDGPYKASLQSQVNELGLSDRVHFTGMVDPNQVANYYQMADLFVSASTSETQGLTYIEALFSGLPLLCRQDDSLKEVIQTGLNGFAYQDVEDFYQKLDRLLADPKTLSQMGDFARSQALQSFSAQAFGQAVSDLYEEVLDDHVPASSQAKSHKGLSTLRTWG</sequence>
<evidence type="ECO:0000259" key="2">
    <source>
        <dbReference type="Pfam" id="PF13439"/>
    </source>
</evidence>
<gene>
    <name evidence="3" type="ORF">HMPREF9698_00781</name>
</gene>
<dbReference type="PANTHER" id="PTHR45947:SF3">
    <property type="entry name" value="SULFOQUINOVOSYL TRANSFERASE SQD2"/>
    <property type="match status" value="1"/>
</dbReference>
<dbReference type="PATRIC" id="fig|883081.3.peg.778"/>
<dbReference type="InterPro" id="IPR050194">
    <property type="entry name" value="Glycosyltransferase_grp1"/>
</dbReference>
<feature type="domain" description="Glycosyltransferase subfamily 4-like N-terminal" evidence="2">
    <location>
        <begin position="14"/>
        <end position="180"/>
    </location>
</feature>
<dbReference type="EMBL" id="AGXA01000017">
    <property type="protein sequence ID" value="EKU93664.1"/>
    <property type="molecule type" value="Genomic_DNA"/>
</dbReference>
<name>K9E8X0_9LACT</name>
<dbReference type="SUPFAM" id="SSF53756">
    <property type="entry name" value="UDP-Glycosyltransferase/glycogen phosphorylase"/>
    <property type="match status" value="1"/>
</dbReference>
<dbReference type="InterPro" id="IPR001296">
    <property type="entry name" value="Glyco_trans_1"/>
</dbReference>
<reference evidence="3 4" key="1">
    <citation type="submission" date="2012-09" db="EMBL/GenBank/DDBJ databases">
        <title>The Genome Sequence of Alloiococcus otitis ATCC 51267.</title>
        <authorList>
            <consortium name="The Broad Institute Genome Sequencing Platform"/>
            <person name="Earl A."/>
            <person name="Ward D."/>
            <person name="Feldgarden M."/>
            <person name="Gevers D."/>
            <person name="Huys G."/>
            <person name="Walker B."/>
            <person name="Young S.K."/>
            <person name="Zeng Q."/>
            <person name="Gargeya S."/>
            <person name="Fitzgerald M."/>
            <person name="Haas B."/>
            <person name="Abouelleil A."/>
            <person name="Alvarado L."/>
            <person name="Arachchi H.M."/>
            <person name="Berlin A.M."/>
            <person name="Chapman S.B."/>
            <person name="Goldberg J."/>
            <person name="Griggs A."/>
            <person name="Gujja S."/>
            <person name="Hansen M."/>
            <person name="Howarth C."/>
            <person name="Imamovic A."/>
            <person name="Larimer J."/>
            <person name="McCowen C."/>
            <person name="Montmayeur A."/>
            <person name="Murphy C."/>
            <person name="Neiman D."/>
            <person name="Pearson M."/>
            <person name="Priest M."/>
            <person name="Roberts A."/>
            <person name="Saif S."/>
            <person name="Shea T."/>
            <person name="Sisk P."/>
            <person name="Sykes S."/>
            <person name="Wortman J."/>
            <person name="Nusbaum C."/>
            <person name="Birren B."/>
        </authorList>
    </citation>
    <scope>NUCLEOTIDE SEQUENCE [LARGE SCALE GENOMIC DNA]</scope>
    <source>
        <strain evidence="3 4">ATCC 51267</strain>
    </source>
</reference>
<feature type="domain" description="Glycosyl transferase family 1" evidence="1">
    <location>
        <begin position="193"/>
        <end position="357"/>
    </location>
</feature>
<evidence type="ECO:0000313" key="3">
    <source>
        <dbReference type="EMBL" id="EKU93664.1"/>
    </source>
</evidence>